<dbReference type="InterPro" id="IPR000719">
    <property type="entry name" value="Prot_kinase_dom"/>
</dbReference>
<feature type="domain" description="Protein kinase" evidence="3">
    <location>
        <begin position="1"/>
        <end position="119"/>
    </location>
</feature>
<dbReference type="InterPro" id="IPR008271">
    <property type="entry name" value="Ser/Thr_kinase_AS"/>
</dbReference>
<dbReference type="EMBL" id="JBBPBK010000002">
    <property type="protein sequence ID" value="KAK9289863.1"/>
    <property type="molecule type" value="Genomic_DNA"/>
</dbReference>
<evidence type="ECO:0000256" key="1">
    <source>
        <dbReference type="ARBA" id="ARBA00022741"/>
    </source>
</evidence>
<comment type="caution">
    <text evidence="4">The sequence shown here is derived from an EMBL/GenBank/DDBJ whole genome shotgun (WGS) entry which is preliminary data.</text>
</comment>
<reference evidence="4 5" key="1">
    <citation type="journal article" date="2024" name="Plant J.">
        <title>Genome sequences and population genomics reveal climatic adaptation and genomic divergence between two closely related sweetgum species.</title>
        <authorList>
            <person name="Xu W.Q."/>
            <person name="Ren C.Q."/>
            <person name="Zhang X.Y."/>
            <person name="Comes H.P."/>
            <person name="Liu X.H."/>
            <person name="Li Y.G."/>
            <person name="Kettle C.J."/>
            <person name="Jalonen R."/>
            <person name="Gaisberger H."/>
            <person name="Ma Y.Z."/>
            <person name="Qiu Y.X."/>
        </authorList>
    </citation>
    <scope>NUCLEOTIDE SEQUENCE [LARGE SCALE GENOMIC DNA]</scope>
    <source>
        <strain evidence="4">Hangzhou</strain>
    </source>
</reference>
<dbReference type="InterPro" id="IPR050528">
    <property type="entry name" value="L-type_Lectin-RKs"/>
</dbReference>
<dbReference type="InterPro" id="IPR011009">
    <property type="entry name" value="Kinase-like_dom_sf"/>
</dbReference>
<accession>A0AAP0S2W5</accession>
<evidence type="ECO:0000256" key="2">
    <source>
        <dbReference type="ARBA" id="ARBA00022840"/>
    </source>
</evidence>
<protein>
    <recommendedName>
        <fullName evidence="3">Protein kinase domain-containing protein</fullName>
    </recommendedName>
</protein>
<dbReference type="Pfam" id="PF00069">
    <property type="entry name" value="Pkinase"/>
    <property type="match status" value="1"/>
</dbReference>
<keyword evidence="5" id="KW-1185">Reference proteome</keyword>
<sequence length="119" mass="13626">MRWLEYKNLVPLIGWSDDKGDFFLYVYMQNGSLDTHLFGNRTHLPWNVRRNIALGLASALHYLHKELGQCLLHRDIKSANVMLDLNFIAKLGDFGVAKFQDPQLGPQTTDVVGTWIHST</sequence>
<dbReference type="PANTHER" id="PTHR27007">
    <property type="match status" value="1"/>
</dbReference>
<dbReference type="GO" id="GO:0005524">
    <property type="term" value="F:ATP binding"/>
    <property type="evidence" value="ECO:0007669"/>
    <property type="project" value="UniProtKB-KW"/>
</dbReference>
<proteinExistence type="predicted"/>
<organism evidence="4 5">
    <name type="scientific">Liquidambar formosana</name>
    <name type="common">Formosan gum</name>
    <dbReference type="NCBI Taxonomy" id="63359"/>
    <lineage>
        <taxon>Eukaryota</taxon>
        <taxon>Viridiplantae</taxon>
        <taxon>Streptophyta</taxon>
        <taxon>Embryophyta</taxon>
        <taxon>Tracheophyta</taxon>
        <taxon>Spermatophyta</taxon>
        <taxon>Magnoliopsida</taxon>
        <taxon>eudicotyledons</taxon>
        <taxon>Gunneridae</taxon>
        <taxon>Pentapetalae</taxon>
        <taxon>Saxifragales</taxon>
        <taxon>Altingiaceae</taxon>
        <taxon>Liquidambar</taxon>
    </lineage>
</organism>
<dbReference type="PROSITE" id="PS50011">
    <property type="entry name" value="PROTEIN_KINASE_DOM"/>
    <property type="match status" value="1"/>
</dbReference>
<evidence type="ECO:0000259" key="3">
    <source>
        <dbReference type="PROSITE" id="PS50011"/>
    </source>
</evidence>
<keyword evidence="1" id="KW-0547">Nucleotide-binding</keyword>
<keyword evidence="2" id="KW-0067">ATP-binding</keyword>
<evidence type="ECO:0000313" key="4">
    <source>
        <dbReference type="EMBL" id="KAK9289863.1"/>
    </source>
</evidence>
<dbReference type="Proteomes" id="UP001415857">
    <property type="component" value="Unassembled WGS sequence"/>
</dbReference>
<dbReference type="GO" id="GO:0004672">
    <property type="term" value="F:protein kinase activity"/>
    <property type="evidence" value="ECO:0007669"/>
    <property type="project" value="InterPro"/>
</dbReference>
<dbReference type="SUPFAM" id="SSF56112">
    <property type="entry name" value="Protein kinase-like (PK-like)"/>
    <property type="match status" value="1"/>
</dbReference>
<evidence type="ECO:0000313" key="5">
    <source>
        <dbReference type="Proteomes" id="UP001415857"/>
    </source>
</evidence>
<name>A0AAP0S2W5_LIQFO</name>
<gene>
    <name evidence="4" type="ORF">L1049_008024</name>
</gene>
<dbReference type="Gene3D" id="1.10.510.10">
    <property type="entry name" value="Transferase(Phosphotransferase) domain 1"/>
    <property type="match status" value="1"/>
</dbReference>
<dbReference type="AlphaFoldDB" id="A0AAP0S2W5"/>
<dbReference type="PROSITE" id="PS00108">
    <property type="entry name" value="PROTEIN_KINASE_ST"/>
    <property type="match status" value="1"/>
</dbReference>